<dbReference type="AlphaFoldDB" id="A0A8T2N023"/>
<proteinExistence type="predicted"/>
<reference evidence="1" key="1">
    <citation type="thesis" date="2021" institute="BYU ScholarsArchive" country="Provo, UT, USA">
        <title>Applications of and Algorithms for Genome Assembly and Genomic Analyses with an Emphasis on Marine Teleosts.</title>
        <authorList>
            <person name="Pickett B.D."/>
        </authorList>
    </citation>
    <scope>NUCLEOTIDE SEQUENCE</scope>
    <source>
        <strain evidence="1">HI-2016</strain>
    </source>
</reference>
<organism evidence="1 2">
    <name type="scientific">Albula glossodonta</name>
    <name type="common">roundjaw bonefish</name>
    <dbReference type="NCBI Taxonomy" id="121402"/>
    <lineage>
        <taxon>Eukaryota</taxon>
        <taxon>Metazoa</taxon>
        <taxon>Chordata</taxon>
        <taxon>Craniata</taxon>
        <taxon>Vertebrata</taxon>
        <taxon>Euteleostomi</taxon>
        <taxon>Actinopterygii</taxon>
        <taxon>Neopterygii</taxon>
        <taxon>Teleostei</taxon>
        <taxon>Albuliformes</taxon>
        <taxon>Albulidae</taxon>
        <taxon>Albula</taxon>
    </lineage>
</organism>
<comment type="caution">
    <text evidence="1">The sequence shown here is derived from an EMBL/GenBank/DDBJ whole genome shotgun (WGS) entry which is preliminary data.</text>
</comment>
<protein>
    <submittedName>
        <fullName evidence="1">Uncharacterized protein</fullName>
    </submittedName>
</protein>
<dbReference type="Proteomes" id="UP000824540">
    <property type="component" value="Unassembled WGS sequence"/>
</dbReference>
<dbReference type="EMBL" id="JAFBMS010000195">
    <property type="protein sequence ID" value="KAG9333504.1"/>
    <property type="molecule type" value="Genomic_DNA"/>
</dbReference>
<evidence type="ECO:0000313" key="2">
    <source>
        <dbReference type="Proteomes" id="UP000824540"/>
    </source>
</evidence>
<gene>
    <name evidence="1" type="ORF">JZ751_011479</name>
</gene>
<sequence length="595" mass="64864">MEDVLFEPEGRVVQSLCVVFHGLMRLVVVLLSVQSLCVVVVVVVESPRKLRVILKVLVCCSSILSSAETLMKGHQRKAQRNPERNLQREVRISLPHSVWPIMLYVTIITSRGSKPVHMAHGAERGGFHRGVETLGEGQGKSHHPDYCDRNTGESLVELCAREENKNLCSDLYLWSSAPERRAVTSTLNSICGALPQRGEQEENSNLYSELYLWSSAPERRAVTSTLNSICGALPQRGEQEENSNLYSELYLWSSAPERRAVTSTLNSICGALPQRGEQEESSNLYSELYLWSSAPERRAVTSALNSICGALPQRGEQTASVKMHGTAKVLPKIVCSTGSDRNLGRASKLGAPASGALFSQLEGPDALAACLPLFRVLTGLLQLWNGTAAPGGGPNWQAQDGTMEKGQGCSVRVRIQASEGQENSAVLMWCGGRGGGGLACKSHKRRTSKGLQCDRPNGLFPHNEMLISLTWRHDSPDVKQVTATLHEIPGRSHCTDSFEVMRLPRNIMNPLATKLLLERPLRINTQARAGGGGAARQGRGRSHRGIAIVPLSETKAWLDKEEVCSILGSKASIVSSLEHLTDAAHCRFSSDKMKG</sequence>
<evidence type="ECO:0000313" key="1">
    <source>
        <dbReference type="EMBL" id="KAG9333504.1"/>
    </source>
</evidence>
<keyword evidence="2" id="KW-1185">Reference proteome</keyword>
<name>A0A8T2N023_9TELE</name>
<accession>A0A8T2N023</accession>